<comment type="caution">
    <text evidence="7">The sequence shown here is derived from an EMBL/GenBank/DDBJ whole genome shotgun (WGS) entry which is preliminary data.</text>
</comment>
<accession>A0A9X1DB26</accession>
<evidence type="ECO:0000313" key="8">
    <source>
        <dbReference type="Proteomes" id="UP001138757"/>
    </source>
</evidence>
<dbReference type="InterPro" id="IPR029060">
    <property type="entry name" value="PIN-like_dom_sf"/>
</dbReference>
<dbReference type="InterPro" id="IPR051619">
    <property type="entry name" value="TypeII_TA_RNase_PINc/VapC"/>
</dbReference>
<evidence type="ECO:0000256" key="5">
    <source>
        <dbReference type="HAMAP-Rule" id="MF_00265"/>
    </source>
</evidence>
<dbReference type="GO" id="GO:0016787">
    <property type="term" value="F:hydrolase activity"/>
    <property type="evidence" value="ECO:0007669"/>
    <property type="project" value="UniProtKB-KW"/>
</dbReference>
<comment type="similarity">
    <text evidence="5">Belongs to the PINc/VapC protein family.</text>
</comment>
<feature type="binding site" evidence="5">
    <location>
        <position position="7"/>
    </location>
    <ligand>
        <name>Mg(2+)</name>
        <dbReference type="ChEBI" id="CHEBI:18420"/>
    </ligand>
</feature>
<dbReference type="GO" id="GO:0090729">
    <property type="term" value="F:toxin activity"/>
    <property type="evidence" value="ECO:0007669"/>
    <property type="project" value="UniProtKB-KW"/>
</dbReference>
<evidence type="ECO:0000256" key="1">
    <source>
        <dbReference type="ARBA" id="ARBA00022649"/>
    </source>
</evidence>
<dbReference type="CDD" id="cd09874">
    <property type="entry name" value="PIN_MT3492-like"/>
    <property type="match status" value="1"/>
</dbReference>
<keyword evidence="2 5" id="KW-0540">Nuclease</keyword>
<dbReference type="InterPro" id="IPR002716">
    <property type="entry name" value="PIN_dom"/>
</dbReference>
<evidence type="ECO:0000313" key="7">
    <source>
        <dbReference type="EMBL" id="MBT2186701.1"/>
    </source>
</evidence>
<keyword evidence="8" id="KW-1185">Reference proteome</keyword>
<dbReference type="AlphaFoldDB" id="A0A9X1DB26"/>
<dbReference type="PANTHER" id="PTHR35901">
    <property type="entry name" value="RIBONUCLEASE VAPC3"/>
    <property type="match status" value="1"/>
</dbReference>
<evidence type="ECO:0000256" key="3">
    <source>
        <dbReference type="ARBA" id="ARBA00022723"/>
    </source>
</evidence>
<name>A0A9X1DB26_9SPHN</name>
<evidence type="ECO:0000259" key="6">
    <source>
        <dbReference type="Pfam" id="PF01850"/>
    </source>
</evidence>
<dbReference type="EC" id="3.1.-.-" evidence="5"/>
<comment type="cofactor">
    <cofactor evidence="5">
        <name>Mg(2+)</name>
        <dbReference type="ChEBI" id="CHEBI:18420"/>
    </cofactor>
</comment>
<dbReference type="PANTHER" id="PTHR35901:SF1">
    <property type="entry name" value="EXONUCLEASE VAPC9"/>
    <property type="match status" value="1"/>
</dbReference>
<dbReference type="GO" id="GO:0004540">
    <property type="term" value="F:RNA nuclease activity"/>
    <property type="evidence" value="ECO:0007669"/>
    <property type="project" value="InterPro"/>
</dbReference>
<keyword evidence="1 5" id="KW-1277">Toxin-antitoxin system</keyword>
<protein>
    <recommendedName>
        <fullName evidence="5">Ribonuclease VapC</fullName>
        <shortName evidence="5">RNase VapC</shortName>
        <ecNumber evidence="5">3.1.-.-</ecNumber>
    </recommendedName>
    <alternativeName>
        <fullName evidence="5">Toxin VapC</fullName>
    </alternativeName>
</protein>
<keyword evidence="4 5" id="KW-0378">Hydrolase</keyword>
<keyword evidence="5" id="KW-0800">Toxin</keyword>
<dbReference type="HAMAP" id="MF_00265">
    <property type="entry name" value="VapC_Nob1"/>
    <property type="match status" value="1"/>
</dbReference>
<dbReference type="Gene3D" id="3.40.50.1010">
    <property type="entry name" value="5'-nuclease"/>
    <property type="match status" value="1"/>
</dbReference>
<evidence type="ECO:0000256" key="2">
    <source>
        <dbReference type="ARBA" id="ARBA00022722"/>
    </source>
</evidence>
<evidence type="ECO:0000256" key="4">
    <source>
        <dbReference type="ARBA" id="ARBA00022801"/>
    </source>
</evidence>
<sequence length="141" mass="15164">MTLLYLDTSAIVPAFIREPATERVHALIAERGGEAMAISQWTLTEFSSALALKARMGAISEEILIAALAEWRLFTQALRSLPIEESIFREAASLCQRRDLGLRAGDALHLAVAMANGCALVTLDEQMAKAALALGVVVVEV</sequence>
<keyword evidence="5" id="KW-0460">Magnesium</keyword>
<dbReference type="InterPro" id="IPR022907">
    <property type="entry name" value="VapC_family"/>
</dbReference>
<organism evidence="7 8">
    <name type="scientific">Sphingobium nicotianae</name>
    <dbReference type="NCBI Taxonomy" id="2782607"/>
    <lineage>
        <taxon>Bacteria</taxon>
        <taxon>Pseudomonadati</taxon>
        <taxon>Pseudomonadota</taxon>
        <taxon>Alphaproteobacteria</taxon>
        <taxon>Sphingomonadales</taxon>
        <taxon>Sphingomonadaceae</taxon>
        <taxon>Sphingobium</taxon>
    </lineage>
</organism>
<feature type="domain" description="PIN" evidence="6">
    <location>
        <begin position="5"/>
        <end position="131"/>
    </location>
</feature>
<dbReference type="GO" id="GO:0000287">
    <property type="term" value="F:magnesium ion binding"/>
    <property type="evidence" value="ECO:0007669"/>
    <property type="project" value="UniProtKB-UniRule"/>
</dbReference>
<dbReference type="Pfam" id="PF01850">
    <property type="entry name" value="PIN"/>
    <property type="match status" value="1"/>
</dbReference>
<dbReference type="EMBL" id="JAHGAW010000004">
    <property type="protein sequence ID" value="MBT2186701.1"/>
    <property type="molecule type" value="Genomic_DNA"/>
</dbReference>
<gene>
    <name evidence="5" type="primary">vapC</name>
    <name evidence="7" type="ORF">KK488_07030</name>
</gene>
<dbReference type="SUPFAM" id="SSF88723">
    <property type="entry name" value="PIN domain-like"/>
    <property type="match status" value="1"/>
</dbReference>
<feature type="binding site" evidence="5">
    <location>
        <position position="106"/>
    </location>
    <ligand>
        <name>Mg(2+)</name>
        <dbReference type="ChEBI" id="CHEBI:18420"/>
    </ligand>
</feature>
<dbReference type="RefSeq" id="WP_214622452.1">
    <property type="nucleotide sequence ID" value="NZ_JAHGAW010000004.1"/>
</dbReference>
<keyword evidence="3 5" id="KW-0479">Metal-binding</keyword>
<reference evidence="7" key="1">
    <citation type="submission" date="2021-05" db="EMBL/GenBank/DDBJ databases">
        <title>Genome of Sphingobium sp. strain.</title>
        <authorList>
            <person name="Fan R."/>
        </authorList>
    </citation>
    <scope>NUCLEOTIDE SEQUENCE</scope>
    <source>
        <strain evidence="7">H33</strain>
    </source>
</reference>
<comment type="function">
    <text evidence="5">Toxic component of a toxin-antitoxin (TA) system. An RNase.</text>
</comment>
<proteinExistence type="inferred from homology"/>
<dbReference type="Proteomes" id="UP001138757">
    <property type="component" value="Unassembled WGS sequence"/>
</dbReference>